<dbReference type="RefSeq" id="WP_128760042.1">
    <property type="nucleotide sequence ID" value="NZ_QOVI01000001.1"/>
</dbReference>
<evidence type="ECO:0008006" key="4">
    <source>
        <dbReference type="Google" id="ProtNLM"/>
    </source>
</evidence>
<gene>
    <name evidence="2" type="ORF">DSM04_101701</name>
</gene>
<dbReference type="EMBL" id="QOVI01000001">
    <property type="protein sequence ID" value="RXG18501.1"/>
    <property type="molecule type" value="Genomic_DNA"/>
</dbReference>
<name>A0A4Q0P0I2_9FLAO</name>
<feature type="transmembrane region" description="Helical" evidence="1">
    <location>
        <begin position="65"/>
        <end position="92"/>
    </location>
</feature>
<evidence type="ECO:0000313" key="3">
    <source>
        <dbReference type="Proteomes" id="UP000289821"/>
    </source>
</evidence>
<organism evidence="2 3">
    <name type="scientific">Leeuwenhoekiella aestuarii</name>
    <dbReference type="NCBI Taxonomy" id="2249426"/>
    <lineage>
        <taxon>Bacteria</taxon>
        <taxon>Pseudomonadati</taxon>
        <taxon>Bacteroidota</taxon>
        <taxon>Flavobacteriia</taxon>
        <taxon>Flavobacteriales</taxon>
        <taxon>Flavobacteriaceae</taxon>
        <taxon>Leeuwenhoekiella</taxon>
    </lineage>
</organism>
<keyword evidence="1" id="KW-0472">Membrane</keyword>
<feature type="transmembrane region" description="Helical" evidence="1">
    <location>
        <begin position="12"/>
        <end position="35"/>
    </location>
</feature>
<dbReference type="OrthoDB" id="9813911at2"/>
<evidence type="ECO:0000313" key="2">
    <source>
        <dbReference type="EMBL" id="RXG18501.1"/>
    </source>
</evidence>
<sequence>MKTLLKLEEFGSLLLGIYLFSTLDLSWWWFIGFFLVPDISALGYLAGPKIGAWCYNFLHLKSLGILCYLLGAAFSLIEFQVAGLIIFSHAAFDRLLGYGLKYETGFKDTHLGKIGN</sequence>
<protein>
    <recommendedName>
        <fullName evidence="4">DUF4260 family protein</fullName>
    </recommendedName>
</protein>
<reference evidence="2 3" key="1">
    <citation type="submission" date="2018-07" db="EMBL/GenBank/DDBJ databases">
        <title>Leeuwenhoekiella genomics.</title>
        <authorList>
            <person name="Tahon G."/>
            <person name="Willems A."/>
        </authorList>
    </citation>
    <scope>NUCLEOTIDE SEQUENCE [LARGE SCALE GENOMIC DNA]</scope>
    <source>
        <strain evidence="2 3">R-50232</strain>
    </source>
</reference>
<dbReference type="Proteomes" id="UP000289821">
    <property type="component" value="Unassembled WGS sequence"/>
</dbReference>
<keyword evidence="1" id="KW-1133">Transmembrane helix</keyword>
<dbReference type="Pfam" id="PF14079">
    <property type="entry name" value="DUF4260"/>
    <property type="match status" value="1"/>
</dbReference>
<dbReference type="AlphaFoldDB" id="A0A4Q0P0I2"/>
<dbReference type="InterPro" id="IPR025356">
    <property type="entry name" value="DUF4260"/>
</dbReference>
<comment type="caution">
    <text evidence="2">The sequence shown here is derived from an EMBL/GenBank/DDBJ whole genome shotgun (WGS) entry which is preliminary data.</text>
</comment>
<evidence type="ECO:0000256" key="1">
    <source>
        <dbReference type="SAM" id="Phobius"/>
    </source>
</evidence>
<keyword evidence="3" id="KW-1185">Reference proteome</keyword>
<accession>A0A4Q0P0I2</accession>
<keyword evidence="1" id="KW-0812">Transmembrane</keyword>
<proteinExistence type="predicted"/>